<evidence type="ECO:0000256" key="7">
    <source>
        <dbReference type="ARBA" id="ARBA00023264"/>
    </source>
</evidence>
<dbReference type="GO" id="GO:0032049">
    <property type="term" value="P:cardiolipin biosynthetic process"/>
    <property type="evidence" value="ECO:0007669"/>
    <property type="project" value="InterPro"/>
</dbReference>
<evidence type="ECO:0000256" key="2">
    <source>
        <dbReference type="ARBA" id="ARBA00022516"/>
    </source>
</evidence>
<keyword evidence="6" id="KW-0594">Phospholipid biosynthesis</keyword>
<protein>
    <submittedName>
        <fullName evidence="9">CDP-diacylglycerol--serine O-phosphatidyltransferase</fullName>
        <ecNumber evidence="9">2.7.8.8</ecNumber>
    </submittedName>
</protein>
<keyword evidence="2" id="KW-0444">Lipid biosynthesis</keyword>
<keyword evidence="4" id="KW-0677">Repeat</keyword>
<dbReference type="PANTHER" id="PTHR12586">
    <property type="entry name" value="CDP-DIACYLGLYCEROL--SERINE O-PHOSPHATIDYLTRANSFERASE"/>
    <property type="match status" value="1"/>
</dbReference>
<accession>A0A336N3S8</accession>
<dbReference type="SUPFAM" id="SSF56024">
    <property type="entry name" value="Phospholipase D/nuclease"/>
    <property type="match status" value="1"/>
</dbReference>
<dbReference type="InterPro" id="IPR016270">
    <property type="entry name" value="PGS1"/>
</dbReference>
<comment type="similarity">
    <text evidence="1">Belongs to the CDP-alcohol phosphatidyltransferase class-II family.</text>
</comment>
<dbReference type="GO" id="GO:0003882">
    <property type="term" value="F:CDP-diacylglycerol-serine O-phosphatidyltransferase activity"/>
    <property type="evidence" value="ECO:0007669"/>
    <property type="project" value="UniProtKB-EC"/>
</dbReference>
<dbReference type="GO" id="GO:0005829">
    <property type="term" value="C:cytosol"/>
    <property type="evidence" value="ECO:0007669"/>
    <property type="project" value="TreeGrafter"/>
</dbReference>
<feature type="domain" description="PLD phosphodiesterase" evidence="8">
    <location>
        <begin position="33"/>
        <end position="60"/>
    </location>
</feature>
<dbReference type="SMART" id="SM00155">
    <property type="entry name" value="PLDc"/>
    <property type="match status" value="1"/>
</dbReference>
<sequence>MPYLYESNLRRFSKKFEREVAEGQLIIRLWKDGDNTYHLKGIWVDDNYILLTGNNLNPRAWRLDAEMACSFMIRNINCARKC</sequence>
<evidence type="ECO:0000256" key="4">
    <source>
        <dbReference type="ARBA" id="ARBA00022737"/>
    </source>
</evidence>
<keyword evidence="7" id="KW-1208">Phospholipid metabolism</keyword>
<evidence type="ECO:0000256" key="6">
    <source>
        <dbReference type="ARBA" id="ARBA00023209"/>
    </source>
</evidence>
<keyword evidence="5" id="KW-0443">Lipid metabolism</keyword>
<dbReference type="PROSITE" id="PS50035">
    <property type="entry name" value="PLD"/>
    <property type="match status" value="1"/>
</dbReference>
<dbReference type="EC" id="2.7.8.8" evidence="9"/>
<dbReference type="Pfam" id="PF00614">
    <property type="entry name" value="PLDc"/>
    <property type="match status" value="1"/>
</dbReference>
<dbReference type="EMBL" id="UFSP01000001">
    <property type="protein sequence ID" value="SSY94525.1"/>
    <property type="molecule type" value="Genomic_DNA"/>
</dbReference>
<evidence type="ECO:0000256" key="1">
    <source>
        <dbReference type="ARBA" id="ARBA00010682"/>
    </source>
</evidence>
<evidence type="ECO:0000256" key="5">
    <source>
        <dbReference type="ARBA" id="ARBA00023098"/>
    </source>
</evidence>
<evidence type="ECO:0000256" key="3">
    <source>
        <dbReference type="ARBA" id="ARBA00022679"/>
    </source>
</evidence>
<reference evidence="9 10" key="1">
    <citation type="submission" date="2018-06" db="EMBL/GenBank/DDBJ databases">
        <authorList>
            <consortium name="Pathogen Informatics"/>
            <person name="Doyle S."/>
        </authorList>
    </citation>
    <scope>NUCLEOTIDE SEQUENCE [LARGE SCALE GENOMIC DNA]</scope>
    <source>
        <strain evidence="9 10">NCTC5908</strain>
    </source>
</reference>
<organism evidence="9 10">
    <name type="scientific">Aggregatibacter aphrophilus</name>
    <name type="common">Haemophilus aphrophilus</name>
    <dbReference type="NCBI Taxonomy" id="732"/>
    <lineage>
        <taxon>Bacteria</taxon>
        <taxon>Pseudomonadati</taxon>
        <taxon>Pseudomonadota</taxon>
        <taxon>Gammaproteobacteria</taxon>
        <taxon>Pasteurellales</taxon>
        <taxon>Pasteurellaceae</taxon>
        <taxon>Aggregatibacter</taxon>
    </lineage>
</organism>
<name>A0A336N3S8_AGGAP</name>
<keyword evidence="3 9" id="KW-0808">Transferase</keyword>
<dbReference type="InterPro" id="IPR001736">
    <property type="entry name" value="PLipase_D/transphosphatidylase"/>
</dbReference>
<proteinExistence type="inferred from homology"/>
<evidence type="ECO:0000313" key="9">
    <source>
        <dbReference type="EMBL" id="SSY94525.1"/>
    </source>
</evidence>
<dbReference type="Gene3D" id="3.30.870.10">
    <property type="entry name" value="Endonuclease Chain A"/>
    <property type="match status" value="1"/>
</dbReference>
<dbReference type="GO" id="GO:0008444">
    <property type="term" value="F:CDP-diacylglycerol-glycerol-3-phosphate 3-phosphatidyltransferase activity"/>
    <property type="evidence" value="ECO:0007669"/>
    <property type="project" value="InterPro"/>
</dbReference>
<dbReference type="AlphaFoldDB" id="A0A336N3S8"/>
<evidence type="ECO:0000259" key="8">
    <source>
        <dbReference type="PROSITE" id="PS50035"/>
    </source>
</evidence>
<dbReference type="PANTHER" id="PTHR12586:SF1">
    <property type="entry name" value="CDP-DIACYLGLYCEROL--GLYCEROL-3-PHOSPHATE 3-PHOSPHATIDYLTRANSFERASE, MITOCHONDRIAL"/>
    <property type="match status" value="1"/>
</dbReference>
<dbReference type="Proteomes" id="UP000253728">
    <property type="component" value="Unassembled WGS sequence"/>
</dbReference>
<gene>
    <name evidence="9" type="primary">pssA_1</name>
    <name evidence="9" type="ORF">NCTC5908_00897</name>
</gene>
<evidence type="ECO:0000313" key="10">
    <source>
        <dbReference type="Proteomes" id="UP000253728"/>
    </source>
</evidence>